<dbReference type="EMBL" id="ML976616">
    <property type="protein sequence ID" value="KAF1845136.1"/>
    <property type="molecule type" value="Genomic_DNA"/>
</dbReference>
<dbReference type="Proteomes" id="UP000800039">
    <property type="component" value="Unassembled WGS sequence"/>
</dbReference>
<dbReference type="Pfam" id="PF22942">
    <property type="entry name" value="DUF7025"/>
    <property type="match status" value="1"/>
</dbReference>
<dbReference type="PANTHER" id="PTHR46411">
    <property type="entry name" value="FAMILY ATPASE, PUTATIVE-RELATED"/>
    <property type="match status" value="1"/>
</dbReference>
<dbReference type="Pfam" id="PF00004">
    <property type="entry name" value="AAA"/>
    <property type="match status" value="1"/>
</dbReference>
<dbReference type="InterPro" id="IPR003593">
    <property type="entry name" value="AAA+_ATPase"/>
</dbReference>
<name>A0A9P4L7K6_9PLEO</name>
<dbReference type="InterPro" id="IPR027417">
    <property type="entry name" value="P-loop_NTPase"/>
</dbReference>
<evidence type="ECO:0000313" key="3">
    <source>
        <dbReference type="EMBL" id="KAF1845136.1"/>
    </source>
</evidence>
<proteinExistence type="predicted"/>
<dbReference type="CDD" id="cd19481">
    <property type="entry name" value="RecA-like_protease"/>
    <property type="match status" value="1"/>
</dbReference>
<gene>
    <name evidence="3" type="ORF">K460DRAFT_311209</name>
</gene>
<evidence type="ECO:0000256" key="1">
    <source>
        <dbReference type="SAM" id="MobiDB-lite"/>
    </source>
</evidence>
<dbReference type="GO" id="GO:0005524">
    <property type="term" value="F:ATP binding"/>
    <property type="evidence" value="ECO:0007669"/>
    <property type="project" value="InterPro"/>
</dbReference>
<dbReference type="PANTHER" id="PTHR46411:SF2">
    <property type="entry name" value="AAA+ ATPASE DOMAIN-CONTAINING PROTEIN"/>
    <property type="match status" value="1"/>
</dbReference>
<dbReference type="AlphaFoldDB" id="A0A9P4L7K6"/>
<dbReference type="SMART" id="SM00382">
    <property type="entry name" value="AAA"/>
    <property type="match status" value="1"/>
</dbReference>
<feature type="compositionally biased region" description="Polar residues" evidence="1">
    <location>
        <begin position="1"/>
        <end position="13"/>
    </location>
</feature>
<dbReference type="SUPFAM" id="SSF52540">
    <property type="entry name" value="P-loop containing nucleoside triphosphate hydrolases"/>
    <property type="match status" value="1"/>
</dbReference>
<dbReference type="InterPro" id="IPR003959">
    <property type="entry name" value="ATPase_AAA_core"/>
</dbReference>
<keyword evidence="4" id="KW-1185">Reference proteome</keyword>
<dbReference type="InterPro" id="IPR054289">
    <property type="entry name" value="DUF7025"/>
</dbReference>
<dbReference type="GO" id="GO:0016887">
    <property type="term" value="F:ATP hydrolysis activity"/>
    <property type="evidence" value="ECO:0007669"/>
    <property type="project" value="InterPro"/>
</dbReference>
<evidence type="ECO:0000313" key="4">
    <source>
        <dbReference type="Proteomes" id="UP000800039"/>
    </source>
</evidence>
<protein>
    <submittedName>
        <fullName evidence="3">AAA family ATPase</fullName>
    </submittedName>
</protein>
<dbReference type="Gene3D" id="3.40.50.300">
    <property type="entry name" value="P-loop containing nucleotide triphosphate hydrolases"/>
    <property type="match status" value="1"/>
</dbReference>
<feature type="region of interest" description="Disordered" evidence="1">
    <location>
        <begin position="1"/>
        <end position="26"/>
    </location>
</feature>
<organism evidence="3 4">
    <name type="scientific">Cucurbitaria berberidis CBS 394.84</name>
    <dbReference type="NCBI Taxonomy" id="1168544"/>
    <lineage>
        <taxon>Eukaryota</taxon>
        <taxon>Fungi</taxon>
        <taxon>Dikarya</taxon>
        <taxon>Ascomycota</taxon>
        <taxon>Pezizomycotina</taxon>
        <taxon>Dothideomycetes</taxon>
        <taxon>Pleosporomycetidae</taxon>
        <taxon>Pleosporales</taxon>
        <taxon>Pleosporineae</taxon>
        <taxon>Cucurbitariaceae</taxon>
        <taxon>Cucurbitaria</taxon>
    </lineage>
</organism>
<dbReference type="GeneID" id="63847431"/>
<sequence>MASDSVDNQNKNNDGPGPGIKRVVTDQGNKAQRLLRVDQIYSRKDRQVHFVKTAKLTPQPDRFGKTALVVRRIISAKGMVTDCEIDIKSSHLDRLFKEIFKGVPDLQLNESPPIASPSLLFHAAPKLVEIKEEEKQKPQPDQLLINDIGTALRFVEEDFGGEINNLQSLLSKGEITFDLLWAIFPPRELIVAMEHGILRQPQALSIATSEYGTRDNGSKYYEAEGRVITHDGEDFGKGRFAPVIEAFEGAKKLTILEFYPIKYHPDEPALRKRLIARGKKYVALLENPTCQDYPLNHAVGENEHNLQRADKDSEKINVKGRVMVDPVAFCIHNSSSTLNRPGVPPSHWMTMEGLTDDDYLNCAYWINGFSLTHKRWCRMVVEAMEDIQWNHQAFQKLVIDEDRRQLIHALVKAHRNDATTFDDIIQNKGQGLVGLLSGSPGVGKTLTAEAVAEVTERPLYMVSAGELGIQADTVDKRLGVILDVTRRWGCVLLIDEADVFLGTRGHDLQRDSLVSVFLRRLEYFMGVCILTTNRKQDIDPAFQSRIHFTLHYPELDEASRKAVWANFLNMVGRSSEISKIGQGEIDQLAKHVLNGRQIKNIVACTVSLSRESGETITSERIEMMIKMLTN</sequence>
<evidence type="ECO:0000259" key="2">
    <source>
        <dbReference type="SMART" id="SM00382"/>
    </source>
</evidence>
<dbReference type="RefSeq" id="XP_040787699.1">
    <property type="nucleotide sequence ID" value="XM_040930179.1"/>
</dbReference>
<accession>A0A9P4L7K6</accession>
<reference evidence="3" key="1">
    <citation type="submission" date="2020-01" db="EMBL/GenBank/DDBJ databases">
        <authorList>
            <consortium name="DOE Joint Genome Institute"/>
            <person name="Haridas S."/>
            <person name="Albert R."/>
            <person name="Binder M."/>
            <person name="Bloem J."/>
            <person name="Labutti K."/>
            <person name="Salamov A."/>
            <person name="Andreopoulos B."/>
            <person name="Baker S.E."/>
            <person name="Barry K."/>
            <person name="Bills G."/>
            <person name="Bluhm B.H."/>
            <person name="Cannon C."/>
            <person name="Castanera R."/>
            <person name="Culley D.E."/>
            <person name="Daum C."/>
            <person name="Ezra D."/>
            <person name="Gonzalez J.B."/>
            <person name="Henrissat B."/>
            <person name="Kuo A."/>
            <person name="Liang C."/>
            <person name="Lipzen A."/>
            <person name="Lutzoni F."/>
            <person name="Magnuson J."/>
            <person name="Mondo S."/>
            <person name="Nolan M."/>
            <person name="Ohm R."/>
            <person name="Pangilinan J."/>
            <person name="Park H.-J."/>
            <person name="Ramirez L."/>
            <person name="Alfaro M."/>
            <person name="Sun H."/>
            <person name="Tritt A."/>
            <person name="Yoshinaga Y."/>
            <person name="Zwiers L.-H."/>
            <person name="Turgeon B.G."/>
            <person name="Goodwin S.B."/>
            <person name="Spatafora J.W."/>
            <person name="Crous P.W."/>
            <person name="Grigoriev I.V."/>
        </authorList>
    </citation>
    <scope>NUCLEOTIDE SEQUENCE</scope>
    <source>
        <strain evidence="3">CBS 394.84</strain>
    </source>
</reference>
<dbReference type="OrthoDB" id="10042665at2759"/>
<comment type="caution">
    <text evidence="3">The sequence shown here is derived from an EMBL/GenBank/DDBJ whole genome shotgun (WGS) entry which is preliminary data.</text>
</comment>
<feature type="domain" description="AAA+ ATPase" evidence="2">
    <location>
        <begin position="430"/>
        <end position="556"/>
    </location>
</feature>